<accession>A0A9E7EER7</accession>
<dbReference type="GO" id="GO:0048364">
    <property type="term" value="P:root development"/>
    <property type="evidence" value="ECO:0007669"/>
    <property type="project" value="InterPro"/>
</dbReference>
<keyword evidence="2" id="KW-1185">Reference proteome</keyword>
<dbReference type="Proteomes" id="UP001055439">
    <property type="component" value="Chromosome 1"/>
</dbReference>
<protein>
    <submittedName>
        <fullName evidence="1">Uncharacterized protein</fullName>
    </submittedName>
</protein>
<evidence type="ECO:0000313" key="2">
    <source>
        <dbReference type="Proteomes" id="UP001055439"/>
    </source>
</evidence>
<dbReference type="AlphaFoldDB" id="A0A9E7EER7"/>
<dbReference type="OrthoDB" id="1701699at2759"/>
<dbReference type="EMBL" id="CP097502">
    <property type="protein sequence ID" value="URD75836.1"/>
    <property type="molecule type" value="Genomic_DNA"/>
</dbReference>
<name>A0A9E7EER7_9LILI</name>
<evidence type="ECO:0000313" key="1">
    <source>
        <dbReference type="EMBL" id="URD75836.1"/>
    </source>
</evidence>
<sequence length="165" mass="19096">MLRVEEELQTVKSSVVKSYSTTHMICKGLRGLQGLYRCIKELLCLPSSNQIFLNPKQKKMVEVELEVSIRLLDLLGTMRDSMISKKDQIKGLEKIFRRQGETVAQSKMQAYVHPDKAEKDVKNCFRFLKQMDDKYALCCIDDKESDSWMVIKTLKEARDLTISLL</sequence>
<organism evidence="1 2">
    <name type="scientific">Musa troglodytarum</name>
    <name type="common">fe'i banana</name>
    <dbReference type="NCBI Taxonomy" id="320322"/>
    <lineage>
        <taxon>Eukaryota</taxon>
        <taxon>Viridiplantae</taxon>
        <taxon>Streptophyta</taxon>
        <taxon>Embryophyta</taxon>
        <taxon>Tracheophyta</taxon>
        <taxon>Spermatophyta</taxon>
        <taxon>Magnoliopsida</taxon>
        <taxon>Liliopsida</taxon>
        <taxon>Zingiberales</taxon>
        <taxon>Musaceae</taxon>
        <taxon>Musa</taxon>
    </lineage>
</organism>
<proteinExistence type="predicted"/>
<gene>
    <name evidence="1" type="ORF">MUK42_08156</name>
</gene>
<reference evidence="1" key="1">
    <citation type="submission" date="2022-05" db="EMBL/GenBank/DDBJ databases">
        <title>The Musa troglodytarum L. genome provides insights into the mechanism of non-climacteric behaviour and enrichment of carotenoids.</title>
        <authorList>
            <person name="Wang J."/>
        </authorList>
    </citation>
    <scope>NUCLEOTIDE SEQUENCE</scope>
    <source>
        <tissue evidence="1">Leaf</tissue>
    </source>
</reference>
<dbReference type="PANTHER" id="PTHR33070:SF120">
    <property type="entry name" value="EXPRESSED PROTEIN"/>
    <property type="match status" value="1"/>
</dbReference>
<dbReference type="InterPro" id="IPR004320">
    <property type="entry name" value="BPS1_pln"/>
</dbReference>
<dbReference type="Pfam" id="PF03087">
    <property type="entry name" value="BPS1"/>
    <property type="match status" value="1"/>
</dbReference>
<dbReference type="PANTHER" id="PTHR33070">
    <property type="entry name" value="OS06G0725500 PROTEIN"/>
    <property type="match status" value="1"/>
</dbReference>
<dbReference type="GO" id="GO:0048367">
    <property type="term" value="P:shoot system development"/>
    <property type="evidence" value="ECO:0007669"/>
    <property type="project" value="InterPro"/>
</dbReference>